<evidence type="ECO:0000256" key="4">
    <source>
        <dbReference type="ARBA" id="ARBA00022630"/>
    </source>
</evidence>
<dbReference type="GO" id="GO:0050661">
    <property type="term" value="F:NADP binding"/>
    <property type="evidence" value="ECO:0007669"/>
    <property type="project" value="InterPro"/>
</dbReference>
<dbReference type="OrthoDB" id="6428144at2759"/>
<dbReference type="GO" id="GO:0050660">
    <property type="term" value="F:flavin adenine dinucleotide binding"/>
    <property type="evidence" value="ECO:0007669"/>
    <property type="project" value="InterPro"/>
</dbReference>
<evidence type="ECO:0000313" key="24">
    <source>
        <dbReference type="Proteomes" id="UP000288716"/>
    </source>
</evidence>
<keyword evidence="8" id="KW-0521">NADP</keyword>
<comment type="similarity">
    <text evidence="3">Belongs to the FMO family.</text>
</comment>
<gene>
    <name evidence="23" type="ORF">B4U80_01299</name>
</gene>
<evidence type="ECO:0000256" key="21">
    <source>
        <dbReference type="ARBA" id="ARBA00048088"/>
    </source>
</evidence>
<evidence type="ECO:0000256" key="20">
    <source>
        <dbReference type="ARBA" id="ARBA00048041"/>
    </source>
</evidence>
<evidence type="ECO:0000256" key="2">
    <source>
        <dbReference type="ARBA" id="ARBA00004389"/>
    </source>
</evidence>
<comment type="catalytic activity">
    <reaction evidence="21">
        <text>trimethylamine + NADPH + O2 = trimethylamine N-oxide + NADP(+) + H2O</text>
        <dbReference type="Rhea" id="RHEA:31979"/>
        <dbReference type="ChEBI" id="CHEBI:15377"/>
        <dbReference type="ChEBI" id="CHEBI:15379"/>
        <dbReference type="ChEBI" id="CHEBI:15724"/>
        <dbReference type="ChEBI" id="CHEBI:57783"/>
        <dbReference type="ChEBI" id="CHEBI:58349"/>
        <dbReference type="ChEBI" id="CHEBI:58389"/>
        <dbReference type="EC" id="1.14.13.148"/>
    </reaction>
    <physiologicalReaction direction="left-to-right" evidence="21">
        <dbReference type="Rhea" id="RHEA:31980"/>
    </physiologicalReaction>
</comment>
<dbReference type="EMBL" id="NCKV01007810">
    <property type="protein sequence ID" value="RWS22821.1"/>
    <property type="molecule type" value="Genomic_DNA"/>
</dbReference>
<keyword evidence="24" id="KW-1185">Reference proteome</keyword>
<dbReference type="PANTHER" id="PTHR23023">
    <property type="entry name" value="DIMETHYLANILINE MONOOXYGENASE"/>
    <property type="match status" value="1"/>
</dbReference>
<proteinExistence type="inferred from homology"/>
<evidence type="ECO:0000256" key="5">
    <source>
        <dbReference type="ARBA" id="ARBA00022692"/>
    </source>
</evidence>
<evidence type="ECO:0000256" key="22">
    <source>
        <dbReference type="ARBA" id="ARBA00049443"/>
    </source>
</evidence>
<name>A0A443S5Q1_9ACAR</name>
<dbReference type="Pfam" id="PF00743">
    <property type="entry name" value="FMO-like"/>
    <property type="match status" value="1"/>
</dbReference>
<keyword evidence="6" id="KW-0256">Endoplasmic reticulum</keyword>
<dbReference type="EC" id="1.14.13.148" evidence="14"/>
<evidence type="ECO:0000313" key="23">
    <source>
        <dbReference type="EMBL" id="RWS22821.1"/>
    </source>
</evidence>
<evidence type="ECO:0000256" key="11">
    <source>
        <dbReference type="ARBA" id="ARBA00023033"/>
    </source>
</evidence>
<comment type="subcellular location">
    <subcellularLocation>
        <location evidence="2">Endoplasmic reticulum membrane</location>
        <topology evidence="2">Single-pass membrane protein</topology>
    </subcellularLocation>
</comment>
<evidence type="ECO:0000256" key="19">
    <source>
        <dbReference type="ARBA" id="ARBA00047338"/>
    </source>
</evidence>
<comment type="caution">
    <text evidence="23">The sequence shown here is derived from an EMBL/GenBank/DDBJ whole genome shotgun (WGS) entry which is preliminary data.</text>
</comment>
<dbReference type="GO" id="GO:0034899">
    <property type="term" value="F:trimethylamine monooxygenase activity"/>
    <property type="evidence" value="ECO:0007669"/>
    <property type="project" value="UniProtKB-EC"/>
</dbReference>
<comment type="catalytic activity">
    <reaction evidence="22">
        <text>N,N-dimethylaniline + NADPH + O2 + H(+) = N,N-dimethylaniline N-oxide + NADP(+) + H2O</text>
        <dbReference type="Rhea" id="RHEA:24468"/>
        <dbReference type="ChEBI" id="CHEBI:15377"/>
        <dbReference type="ChEBI" id="CHEBI:15378"/>
        <dbReference type="ChEBI" id="CHEBI:15379"/>
        <dbReference type="ChEBI" id="CHEBI:16269"/>
        <dbReference type="ChEBI" id="CHEBI:17735"/>
        <dbReference type="ChEBI" id="CHEBI:57783"/>
        <dbReference type="ChEBI" id="CHEBI:58349"/>
        <dbReference type="EC" id="1.14.13.8"/>
    </reaction>
    <physiologicalReaction direction="left-to-right" evidence="22">
        <dbReference type="Rhea" id="RHEA:24469"/>
    </physiologicalReaction>
</comment>
<evidence type="ECO:0000256" key="18">
    <source>
        <dbReference type="ARBA" id="ARBA00045957"/>
    </source>
</evidence>
<evidence type="ECO:0000256" key="14">
    <source>
        <dbReference type="ARBA" id="ARBA00034528"/>
    </source>
</evidence>
<keyword evidence="10" id="KW-0560">Oxidoreductase</keyword>
<evidence type="ECO:0000256" key="15">
    <source>
        <dbReference type="ARBA" id="ARBA00034536"/>
    </source>
</evidence>
<dbReference type="InterPro" id="IPR000960">
    <property type="entry name" value="Flavin_mOase"/>
</dbReference>
<evidence type="ECO:0000256" key="10">
    <source>
        <dbReference type="ARBA" id="ARBA00023002"/>
    </source>
</evidence>
<evidence type="ECO:0000256" key="6">
    <source>
        <dbReference type="ARBA" id="ARBA00022824"/>
    </source>
</evidence>
<keyword evidence="4" id="KW-0285">Flavoprotein</keyword>
<keyword evidence="5" id="KW-0812">Transmembrane</keyword>
<sequence length="204" mass="23189">MSDSKKKLICVIGAGSSGITAVKECIDAGFDVICYEYTDGVGGLWRYREEDIEGVPSVTKNTIINTSKEMSAYSDFPPEANYPNYMPNKDMCRYFEQYTEHFNLYPKIRFNHQVINVTFNDDYEKTGKWKVTVFNRNNQQTFEKVFDGVMIASGHHVKPIIPQFPGQEKFKGTIMHSHSYKTWHQFEDKVVVVVGIGNSGGDAA</sequence>
<dbReference type="InterPro" id="IPR050346">
    <property type="entry name" value="FMO-like"/>
</dbReference>
<dbReference type="AlphaFoldDB" id="A0A443S5Q1"/>
<feature type="non-terminal residue" evidence="23">
    <location>
        <position position="204"/>
    </location>
</feature>
<dbReference type="Gene3D" id="3.50.50.60">
    <property type="entry name" value="FAD/NAD(P)-binding domain"/>
    <property type="match status" value="1"/>
</dbReference>
<evidence type="ECO:0000256" key="8">
    <source>
        <dbReference type="ARBA" id="ARBA00022857"/>
    </source>
</evidence>
<comment type="catalytic activity">
    <reaction evidence="19">
        <text>hypotaurine + NADH + O2 + H(+) = taurine + NAD(+) + H2O</text>
        <dbReference type="Rhea" id="RHEA:74111"/>
        <dbReference type="ChEBI" id="CHEBI:15377"/>
        <dbReference type="ChEBI" id="CHEBI:15378"/>
        <dbReference type="ChEBI" id="CHEBI:15379"/>
        <dbReference type="ChEBI" id="CHEBI:57540"/>
        <dbReference type="ChEBI" id="CHEBI:57853"/>
        <dbReference type="ChEBI" id="CHEBI:57945"/>
        <dbReference type="ChEBI" id="CHEBI:507393"/>
        <dbReference type="EC" id="1.14.13.8"/>
    </reaction>
    <physiologicalReaction direction="left-to-right" evidence="19">
        <dbReference type="Rhea" id="RHEA:74112"/>
    </physiologicalReaction>
</comment>
<evidence type="ECO:0000256" key="13">
    <source>
        <dbReference type="ARBA" id="ARBA00029725"/>
    </source>
</evidence>
<dbReference type="VEuPathDB" id="VectorBase:LDEU009218"/>
<evidence type="ECO:0000256" key="1">
    <source>
        <dbReference type="ARBA" id="ARBA00001974"/>
    </source>
</evidence>
<reference evidence="23 24" key="1">
    <citation type="journal article" date="2018" name="Gigascience">
        <title>Genomes of trombidid mites reveal novel predicted allergens and laterally-transferred genes associated with secondary metabolism.</title>
        <authorList>
            <person name="Dong X."/>
            <person name="Chaisiri K."/>
            <person name="Xia D."/>
            <person name="Armstrong S.D."/>
            <person name="Fang Y."/>
            <person name="Donnelly M.J."/>
            <person name="Kadowaki T."/>
            <person name="McGarry J.W."/>
            <person name="Darby A.C."/>
            <person name="Makepeace B.L."/>
        </authorList>
    </citation>
    <scope>NUCLEOTIDE SEQUENCE [LARGE SCALE GENOMIC DNA]</scope>
    <source>
        <strain evidence="23">UoL-UT</strain>
    </source>
</reference>
<evidence type="ECO:0000256" key="17">
    <source>
        <dbReference type="ARBA" id="ARBA00034561"/>
    </source>
</evidence>
<dbReference type="GO" id="GO:0004499">
    <property type="term" value="F:N,N-dimethylaniline monooxygenase activity"/>
    <property type="evidence" value="ECO:0007669"/>
    <property type="project" value="InterPro"/>
</dbReference>
<dbReference type="FunFam" id="3.50.50.60:FF:000159">
    <property type="entry name" value="Dimethylaniline monooxygenase [N-oxide-forming]"/>
    <property type="match status" value="1"/>
</dbReference>
<organism evidence="23 24">
    <name type="scientific">Leptotrombidium deliense</name>
    <dbReference type="NCBI Taxonomy" id="299467"/>
    <lineage>
        <taxon>Eukaryota</taxon>
        <taxon>Metazoa</taxon>
        <taxon>Ecdysozoa</taxon>
        <taxon>Arthropoda</taxon>
        <taxon>Chelicerata</taxon>
        <taxon>Arachnida</taxon>
        <taxon>Acari</taxon>
        <taxon>Acariformes</taxon>
        <taxon>Trombidiformes</taxon>
        <taxon>Prostigmata</taxon>
        <taxon>Anystina</taxon>
        <taxon>Parasitengona</taxon>
        <taxon>Trombiculoidea</taxon>
        <taxon>Trombiculidae</taxon>
        <taxon>Leptotrombidium</taxon>
    </lineage>
</organism>
<keyword evidence="9" id="KW-1133">Transmembrane helix</keyword>
<dbReference type="GO" id="GO:0005789">
    <property type="term" value="C:endoplasmic reticulum membrane"/>
    <property type="evidence" value="ECO:0007669"/>
    <property type="project" value="UniProtKB-SubCell"/>
</dbReference>
<keyword evidence="7" id="KW-0274">FAD</keyword>
<keyword evidence="11 23" id="KW-0503">Monooxygenase</keyword>
<evidence type="ECO:0000256" key="16">
    <source>
        <dbReference type="ARBA" id="ARBA00034554"/>
    </source>
</evidence>
<evidence type="ECO:0000256" key="12">
    <source>
        <dbReference type="ARBA" id="ARBA00023136"/>
    </source>
</evidence>
<dbReference type="PRINTS" id="PR00370">
    <property type="entry name" value="FMOXYGENASE"/>
</dbReference>
<dbReference type="Proteomes" id="UP000288716">
    <property type="component" value="Unassembled WGS sequence"/>
</dbReference>
<keyword evidence="12" id="KW-0472">Membrane</keyword>
<evidence type="ECO:0000256" key="7">
    <source>
        <dbReference type="ARBA" id="ARBA00022827"/>
    </source>
</evidence>
<evidence type="ECO:0000256" key="9">
    <source>
        <dbReference type="ARBA" id="ARBA00022989"/>
    </source>
</evidence>
<accession>A0A443S5Q1</accession>
<protein>
    <recommendedName>
        <fullName evidence="15">Flavin-containing monooxygenase 1</fullName>
        <ecNumber evidence="14">1.14.13.148</ecNumber>
    </recommendedName>
    <alternativeName>
        <fullName evidence="17">Dimethylaniline monooxygenase [N-oxide-forming] 1</fullName>
    </alternativeName>
    <alternativeName>
        <fullName evidence="13">Dimethylaniline oxidase 1</fullName>
    </alternativeName>
    <alternativeName>
        <fullName evidence="16">Trimethylamine monooxygenase</fullName>
    </alternativeName>
</protein>
<comment type="catalytic activity">
    <reaction evidence="20">
        <text>hypotaurine + NADPH + O2 + H(+) = taurine + NADP(+) + H2O</text>
        <dbReference type="Rhea" id="RHEA:69819"/>
        <dbReference type="ChEBI" id="CHEBI:15377"/>
        <dbReference type="ChEBI" id="CHEBI:15378"/>
        <dbReference type="ChEBI" id="CHEBI:15379"/>
        <dbReference type="ChEBI" id="CHEBI:57783"/>
        <dbReference type="ChEBI" id="CHEBI:57853"/>
        <dbReference type="ChEBI" id="CHEBI:58349"/>
        <dbReference type="ChEBI" id="CHEBI:507393"/>
        <dbReference type="EC" id="1.14.13.8"/>
    </reaction>
    <physiologicalReaction direction="left-to-right" evidence="20">
        <dbReference type="Rhea" id="RHEA:69820"/>
    </physiologicalReaction>
</comment>
<evidence type="ECO:0000256" key="3">
    <source>
        <dbReference type="ARBA" id="ARBA00009183"/>
    </source>
</evidence>
<comment type="function">
    <text evidence="18">Broad spectrum monooxygenase that catalyzes the oxygenation of a wide variety of nitrogen- and sulfur-containing compounds including xenobiotics. Catalyzes the S-oxygenation of hypotaurine to produce taurine, an organic osmolyte involved in cell volume regulation as well as a variety of cytoprotective and developmental processes. In vitro, catalyzes the N-oxygenation of trimethylamine (TMA) to produce trimethylamine N-oxide (TMAO) and could therefore participate to the detoxification of this compound that is generated by the action of gut microbiota from dietary precursors such as choline, choline containing compounds, betaine or L-carnitine.</text>
</comment>
<dbReference type="STRING" id="299467.A0A443S5Q1"/>
<dbReference type="SUPFAM" id="SSF51905">
    <property type="entry name" value="FAD/NAD(P)-binding domain"/>
    <property type="match status" value="1"/>
</dbReference>
<comment type="cofactor">
    <cofactor evidence="1">
        <name>FAD</name>
        <dbReference type="ChEBI" id="CHEBI:57692"/>
    </cofactor>
</comment>
<dbReference type="InterPro" id="IPR036188">
    <property type="entry name" value="FAD/NAD-bd_sf"/>
</dbReference>
<dbReference type="InterPro" id="IPR020946">
    <property type="entry name" value="Flavin_mOase-like"/>
</dbReference>